<dbReference type="RefSeq" id="WP_013483796.1">
    <property type="nucleotide sequence ID" value="NC_014825.1"/>
</dbReference>
<evidence type="ECO:0000256" key="1">
    <source>
        <dbReference type="SAM" id="Phobius"/>
    </source>
</evidence>
<evidence type="ECO:0000313" key="3">
    <source>
        <dbReference type="Proteomes" id="UP000006919"/>
    </source>
</evidence>
<organism evidence="2 3">
    <name type="scientific">Ruminococcus albus (strain ATCC 27210 / DSM 20455 / JCM 14654 / NCDO 2250 / 7)</name>
    <dbReference type="NCBI Taxonomy" id="697329"/>
    <lineage>
        <taxon>Bacteria</taxon>
        <taxon>Bacillati</taxon>
        <taxon>Bacillota</taxon>
        <taxon>Clostridia</taxon>
        <taxon>Eubacteriales</taxon>
        <taxon>Oscillospiraceae</taxon>
        <taxon>Ruminococcus</taxon>
    </lineage>
</organism>
<feature type="transmembrane region" description="Helical" evidence="1">
    <location>
        <begin position="41"/>
        <end position="63"/>
    </location>
</feature>
<protein>
    <submittedName>
        <fullName evidence="2">Uncharacterized protein</fullName>
    </submittedName>
</protein>
<gene>
    <name evidence="2" type="ordered locus">Rumal_3825</name>
</gene>
<dbReference type="OrthoDB" id="1975003at2"/>
<keyword evidence="1" id="KW-0472">Membrane</keyword>
<accession>E6UKQ9</accession>
<keyword evidence="1" id="KW-1133">Transmembrane helix</keyword>
<sequence length="363" mass="40203">MKDNNDLTTSNKIEIAESASAHAEVRLEEVRSEYQKRKIKLMKISCMVIIVSIVLVFATRSWFTMSREVEGTGANMTANDLVFEIKTVGSVSPNGNILESLGYKDGTPITSGATSANVGDIKWLLQADDDMADAGLRPGTNGNLNFVIQPVNNDSSKNLSINYKIELTAYRLSDDMKAQIADETQKKLNGQNYTMPTVTIDDLIQLSDNTTDTNYSKAIDYIKGHILFFKNADNSGRVYFGETQTITFNSSENKEIPLHWVWPDTLGNMVLTGNNIINVCAGDEKADLISHIQNNPALYFYSNDLDDDMLENGKIKSNVLGDDISDYYPTLNLAYNDADQEIGVNIQYIMIELIVDGDVVGAE</sequence>
<proteinExistence type="predicted"/>
<evidence type="ECO:0000313" key="2">
    <source>
        <dbReference type="EMBL" id="ADU24255.1"/>
    </source>
</evidence>
<reference evidence="3" key="1">
    <citation type="journal article" date="2011" name="J. Bacteriol.">
        <title>Complete genome of the cellulolytic ruminal bacterium Ruminococcus albus 7.</title>
        <authorList>
            <person name="Suen G."/>
            <person name="Stevenson D.M."/>
            <person name="Bruce D.C."/>
            <person name="Chertkov O."/>
            <person name="Copeland A."/>
            <person name="Cheng J.F."/>
            <person name="Detter C."/>
            <person name="Detter J.C."/>
            <person name="Goodwin L.A."/>
            <person name="Han C.S."/>
            <person name="Hauser L.J."/>
            <person name="Ivanova N.N."/>
            <person name="Kyrpides N.C."/>
            <person name="Land M.L."/>
            <person name="Lapidus A."/>
            <person name="Lucas S."/>
            <person name="Ovchinnikova G."/>
            <person name="Pitluck S."/>
            <person name="Tapia R."/>
            <person name="Woyke T."/>
            <person name="Boyum J."/>
            <person name="Mead D."/>
            <person name="Weimer P.J."/>
        </authorList>
    </citation>
    <scope>NUCLEOTIDE SEQUENCE [LARGE SCALE GENOMIC DNA]</scope>
    <source>
        <strain evidence="3">ATCC 27210 / DSM 20455 / JCM 14654 / NCDO 2250 / 7</strain>
        <plasmid evidence="3">pRUMAL02</plasmid>
    </source>
</reference>
<dbReference type="AlphaFoldDB" id="E6UKQ9"/>
<dbReference type="Proteomes" id="UP000006919">
    <property type="component" value="Plasmid pRUMAL02"/>
</dbReference>
<dbReference type="KEGG" id="ral:Rumal_3825"/>
<keyword evidence="1" id="KW-0812">Transmembrane</keyword>
<keyword evidence="2" id="KW-0614">Plasmid</keyword>
<name>E6UKQ9_RUMA7</name>
<dbReference type="EMBL" id="CP002405">
    <property type="protein sequence ID" value="ADU24255.1"/>
    <property type="molecule type" value="Genomic_DNA"/>
</dbReference>
<dbReference type="HOGENOM" id="CLU_879651_0_0_9"/>
<geneLocation type="plasmid" evidence="2 3">
    <name>pRUMAL02</name>
</geneLocation>